<reference evidence="1" key="1">
    <citation type="submission" date="2023-10" db="EMBL/GenBank/DDBJ databases">
        <authorList>
            <person name="Chen Y."/>
            <person name="Shah S."/>
            <person name="Dougan E. K."/>
            <person name="Thang M."/>
            <person name="Chan C."/>
        </authorList>
    </citation>
    <scope>NUCLEOTIDE SEQUENCE [LARGE SCALE GENOMIC DNA]</scope>
</reference>
<dbReference type="Proteomes" id="UP001189429">
    <property type="component" value="Unassembled WGS sequence"/>
</dbReference>
<organism evidence="1 2">
    <name type="scientific">Prorocentrum cordatum</name>
    <dbReference type="NCBI Taxonomy" id="2364126"/>
    <lineage>
        <taxon>Eukaryota</taxon>
        <taxon>Sar</taxon>
        <taxon>Alveolata</taxon>
        <taxon>Dinophyceae</taxon>
        <taxon>Prorocentrales</taxon>
        <taxon>Prorocentraceae</taxon>
        <taxon>Prorocentrum</taxon>
    </lineage>
</organism>
<keyword evidence="2" id="KW-1185">Reference proteome</keyword>
<evidence type="ECO:0000313" key="2">
    <source>
        <dbReference type="Proteomes" id="UP001189429"/>
    </source>
</evidence>
<gene>
    <name evidence="1" type="ORF">PCOR1329_LOCUS46444</name>
</gene>
<evidence type="ECO:0008006" key="3">
    <source>
        <dbReference type="Google" id="ProtNLM"/>
    </source>
</evidence>
<comment type="caution">
    <text evidence="1">The sequence shown here is derived from an EMBL/GenBank/DDBJ whole genome shotgun (WGS) entry which is preliminary data.</text>
</comment>
<sequence length="530" mass="58100">MFAVEDRPLERLFRNWPITDRQKVTICLKLMRATQYNNRVLIRRCTRSLPALAQFFDSEGEFNPNYAASHKYLQDTCSDILHAEISDFFAEKILAPLNFAISSGFGPPDQEPTPGPDGAGYAAWKAGSELRHERLFSLQSDLLGCIEMKEGFNNTYTAFIPKDGYQGAGLFLLAIAAAFPSLDHDWIFDCSSELGAPRYPLLAISELYKNVATEVAIRGQVFDVACIPPMSGVIFALCADPLVRHLEEALGPHPGRPFAFADDVGALSQDLLAPAPSITRPMAEAAWATGLLINPKKCIIVFPGGPTKDEILHVFQGVGLNASPFQVPLEVAQSATDLGCDSSLSPLRPLHYTPRFVHPAHRLQKGFCLPAEEYLEHRLRVVREELAVARGQLSELLRAAAGLAAGPGVEREADGAEELTCAERAALNALVRRHLQEEGLAFAAAAMEGGPALGAEGVPLEGVSLRRLFRRGARERDLLRQRVEAEVREEQASLRRELDERGRHIADLVRAAAAQERLARLFAPNQAGFL</sequence>
<dbReference type="EMBL" id="CAUYUJ010015587">
    <property type="protein sequence ID" value="CAK0855930.1"/>
    <property type="molecule type" value="Genomic_DNA"/>
</dbReference>
<proteinExistence type="predicted"/>
<accession>A0ABN9UBD5</accession>
<name>A0ABN9UBD5_9DINO</name>
<protein>
    <recommendedName>
        <fullName evidence="3">Reverse transcriptase domain-containing protein</fullName>
    </recommendedName>
</protein>
<evidence type="ECO:0000313" key="1">
    <source>
        <dbReference type="EMBL" id="CAK0855930.1"/>
    </source>
</evidence>